<keyword evidence="3" id="KW-1185">Reference proteome</keyword>
<dbReference type="RefSeq" id="WP_250593582.1">
    <property type="nucleotide sequence ID" value="NZ_JAKRVY010000001.1"/>
</dbReference>
<dbReference type="InterPro" id="IPR029060">
    <property type="entry name" value="PIN-like_dom_sf"/>
</dbReference>
<dbReference type="InterPro" id="IPR002716">
    <property type="entry name" value="PIN_dom"/>
</dbReference>
<accession>A0AAE3FMX7</accession>
<evidence type="ECO:0000313" key="3">
    <source>
        <dbReference type="Proteomes" id="UP001202674"/>
    </source>
</evidence>
<proteinExistence type="predicted"/>
<reference evidence="2 3" key="1">
    <citation type="journal article" date="2022" name="Syst. Appl. Microbiol.">
        <title>Natronocalculus amylovorans gen. nov., sp. nov., and Natranaeroarchaeum aerophilus sp. nov., dominant culturable amylolytic natronoarchaea from hypersaline soda lakes in southwestern Siberia.</title>
        <authorList>
            <person name="Sorokin D.Y."/>
            <person name="Elcheninov A.G."/>
            <person name="Khizhniak T.V."/>
            <person name="Koenen M."/>
            <person name="Bale N.J."/>
            <person name="Damste J.S.S."/>
            <person name="Kublanov I.V."/>
        </authorList>
    </citation>
    <scope>NUCLEOTIDE SEQUENCE [LARGE SCALE GENOMIC DNA]</scope>
    <source>
        <strain evidence="2 3">AArc-St1-1</strain>
    </source>
</reference>
<evidence type="ECO:0000313" key="2">
    <source>
        <dbReference type="EMBL" id="MCL9812045.1"/>
    </source>
</evidence>
<dbReference type="Pfam" id="PF01850">
    <property type="entry name" value="PIN"/>
    <property type="match status" value="1"/>
</dbReference>
<dbReference type="EMBL" id="JAKRVY010000001">
    <property type="protein sequence ID" value="MCL9812045.1"/>
    <property type="molecule type" value="Genomic_DNA"/>
</dbReference>
<organism evidence="2 3">
    <name type="scientific">Natranaeroarchaeum aerophilus</name>
    <dbReference type="NCBI Taxonomy" id="2917711"/>
    <lineage>
        <taxon>Archaea</taxon>
        <taxon>Methanobacteriati</taxon>
        <taxon>Methanobacteriota</taxon>
        <taxon>Stenosarchaea group</taxon>
        <taxon>Halobacteria</taxon>
        <taxon>Halobacteriales</taxon>
        <taxon>Natronoarchaeaceae</taxon>
        <taxon>Natranaeroarchaeum</taxon>
    </lineage>
</organism>
<feature type="domain" description="PIN" evidence="1">
    <location>
        <begin position="5"/>
        <end position="133"/>
    </location>
</feature>
<dbReference type="Gene3D" id="3.40.50.1010">
    <property type="entry name" value="5'-nuclease"/>
    <property type="match status" value="1"/>
</dbReference>
<gene>
    <name evidence="2" type="ORF">AArcSt11_00065</name>
</gene>
<dbReference type="CDD" id="cd09874">
    <property type="entry name" value="PIN_MT3492-like"/>
    <property type="match status" value="1"/>
</dbReference>
<dbReference type="SUPFAM" id="SSF88723">
    <property type="entry name" value="PIN domain-like"/>
    <property type="match status" value="1"/>
</dbReference>
<name>A0AAE3FMX7_9EURY</name>
<protein>
    <submittedName>
        <fullName evidence="2">Type II toxin-antitoxin system VapC family toxin</fullName>
    </submittedName>
</protein>
<comment type="caution">
    <text evidence="2">The sequence shown here is derived from an EMBL/GenBank/DDBJ whole genome shotgun (WGS) entry which is preliminary data.</text>
</comment>
<sequence length="162" mass="17818">MTHLFFDTSAIAKRYAVEPGTDTVDHLIESSDSTVLITSLTIVELASALRRKQNRDALSRSDVDRLLTVFFRESLEEFTIVALDETRFEQALDLVLEDDLRTLDSLQLAAALEVNADLECQFVCADDDLISVADTHGLETIDPTADDPLAGISLGNGRDNDC</sequence>
<dbReference type="AlphaFoldDB" id="A0AAE3FMX7"/>
<dbReference type="Proteomes" id="UP001202674">
    <property type="component" value="Unassembled WGS sequence"/>
</dbReference>
<evidence type="ECO:0000259" key="1">
    <source>
        <dbReference type="Pfam" id="PF01850"/>
    </source>
</evidence>